<dbReference type="GO" id="GO:0003676">
    <property type="term" value="F:nucleic acid binding"/>
    <property type="evidence" value="ECO:0007669"/>
    <property type="project" value="InterPro"/>
</dbReference>
<accession>A0A139A330</accession>
<feature type="compositionally biased region" description="Basic and acidic residues" evidence="2">
    <location>
        <begin position="22"/>
        <end position="39"/>
    </location>
</feature>
<dbReference type="GO" id="GO:0005730">
    <property type="term" value="C:nucleolus"/>
    <property type="evidence" value="ECO:0007669"/>
    <property type="project" value="TreeGrafter"/>
</dbReference>
<keyword evidence="1" id="KW-0479">Metal-binding</keyword>
<feature type="compositionally biased region" description="Basic and acidic residues" evidence="2">
    <location>
        <begin position="276"/>
        <end position="293"/>
    </location>
</feature>
<keyword evidence="1" id="KW-0863">Zinc-finger</keyword>
<keyword evidence="1" id="KW-0862">Zinc</keyword>
<dbReference type="EMBL" id="KQ965806">
    <property type="protein sequence ID" value="KXS11171.1"/>
    <property type="molecule type" value="Genomic_DNA"/>
</dbReference>
<feature type="region of interest" description="Disordered" evidence="2">
    <location>
        <begin position="1"/>
        <end position="111"/>
    </location>
</feature>
<dbReference type="OMA" id="CCKLCKE"/>
<keyword evidence="5" id="KW-1185">Reference proteome</keyword>
<dbReference type="InterPro" id="IPR001878">
    <property type="entry name" value="Znf_CCHC"/>
</dbReference>
<dbReference type="STRING" id="1344416.A0A139A330"/>
<dbReference type="Gene3D" id="4.10.60.10">
    <property type="entry name" value="Zinc finger, CCHC-type"/>
    <property type="match status" value="2"/>
</dbReference>
<evidence type="ECO:0000256" key="1">
    <source>
        <dbReference type="PROSITE-ProRule" id="PRU00047"/>
    </source>
</evidence>
<dbReference type="PANTHER" id="PTHR46242">
    <property type="entry name" value="ZINC FINGER CCHC DOMAIN-CONTAINING PROTEIN 9 ZCCHC9"/>
    <property type="match status" value="1"/>
</dbReference>
<dbReference type="SMART" id="SM00343">
    <property type="entry name" value="ZnF_C2HC"/>
    <property type="match status" value="4"/>
</dbReference>
<feature type="domain" description="CCHC-type" evidence="3">
    <location>
        <begin position="235"/>
        <end position="250"/>
    </location>
</feature>
<feature type="domain" description="CCHC-type" evidence="3">
    <location>
        <begin position="207"/>
        <end position="221"/>
    </location>
</feature>
<dbReference type="SUPFAM" id="SSF57756">
    <property type="entry name" value="Retrovirus zinc finger-like domains"/>
    <property type="match status" value="2"/>
</dbReference>
<name>A0A139A330_GONPJ</name>
<sequence length="365" mass="39146">MTRITSMGYKKKFLPASGWAVTDEKAQEGKERGQEHEASSEPAEVLPSTGGGKRKREGKANVDVSKAEEGGEEKVADMAPESSHENAPAAAQGDGSKKKKRQRFNKEPKEHVEAVEVKAKASNENGQDACPKKKRAYGAITLEKRRLHRIELRKRAKLRNTVCFVCRNKGHDSATCPEKLSADLPGDVSAAEPSSKPTSTTATSGICYRCGSTSHRVSHCPTPSDPANPLPFASCFVCKTRGHLSSQCPSNERGMYPNGGCCKWCGNVRHLAKDCPEKNGGGKREEPREDVVGEVRPGQGGDDDDVLVRAEEQTRVGGQVKARGGATEGQKAVLDKTVAPFVATARAGQQQRGGGAVGKKKVVKF</sequence>
<feature type="compositionally biased region" description="Basic and acidic residues" evidence="2">
    <location>
        <begin position="65"/>
        <end position="76"/>
    </location>
</feature>
<dbReference type="AlphaFoldDB" id="A0A139A330"/>
<feature type="region of interest" description="Disordered" evidence="2">
    <location>
        <begin position="276"/>
        <end position="306"/>
    </location>
</feature>
<dbReference type="PROSITE" id="PS50158">
    <property type="entry name" value="ZF_CCHC"/>
    <property type="match status" value="2"/>
</dbReference>
<dbReference type="InterPro" id="IPR042246">
    <property type="entry name" value="ZCCHC9"/>
</dbReference>
<proteinExistence type="predicted"/>
<evidence type="ECO:0000313" key="5">
    <source>
        <dbReference type="Proteomes" id="UP000070544"/>
    </source>
</evidence>
<evidence type="ECO:0000259" key="3">
    <source>
        <dbReference type="PROSITE" id="PS50158"/>
    </source>
</evidence>
<evidence type="ECO:0000313" key="4">
    <source>
        <dbReference type="EMBL" id="KXS11171.1"/>
    </source>
</evidence>
<reference evidence="4 5" key="1">
    <citation type="journal article" date="2015" name="Genome Biol. Evol.">
        <title>Phylogenomic analyses indicate that early fungi evolved digesting cell walls of algal ancestors of land plants.</title>
        <authorList>
            <person name="Chang Y."/>
            <person name="Wang S."/>
            <person name="Sekimoto S."/>
            <person name="Aerts A.L."/>
            <person name="Choi C."/>
            <person name="Clum A."/>
            <person name="LaButti K.M."/>
            <person name="Lindquist E.A."/>
            <person name="Yee Ngan C."/>
            <person name="Ohm R.A."/>
            <person name="Salamov A.A."/>
            <person name="Grigoriev I.V."/>
            <person name="Spatafora J.W."/>
            <person name="Berbee M.L."/>
        </authorList>
    </citation>
    <scope>NUCLEOTIDE SEQUENCE [LARGE SCALE GENOMIC DNA]</scope>
    <source>
        <strain evidence="4 5">JEL478</strain>
    </source>
</reference>
<dbReference type="PANTHER" id="PTHR46242:SF1">
    <property type="entry name" value="ZINC FINGER CCHC DOMAIN-CONTAINING PROTEIN 9"/>
    <property type="match status" value="1"/>
</dbReference>
<gene>
    <name evidence="4" type="ORF">M427DRAFT_147995</name>
</gene>
<dbReference type="InterPro" id="IPR036875">
    <property type="entry name" value="Znf_CCHC_sf"/>
</dbReference>
<dbReference type="GO" id="GO:0008270">
    <property type="term" value="F:zinc ion binding"/>
    <property type="evidence" value="ECO:0007669"/>
    <property type="project" value="UniProtKB-KW"/>
</dbReference>
<dbReference type="Proteomes" id="UP000070544">
    <property type="component" value="Unassembled WGS sequence"/>
</dbReference>
<evidence type="ECO:0000256" key="2">
    <source>
        <dbReference type="SAM" id="MobiDB-lite"/>
    </source>
</evidence>
<dbReference type="OrthoDB" id="3863715at2759"/>
<organism evidence="4 5">
    <name type="scientific">Gonapodya prolifera (strain JEL478)</name>
    <name type="common">Monoblepharis prolifera</name>
    <dbReference type="NCBI Taxonomy" id="1344416"/>
    <lineage>
        <taxon>Eukaryota</taxon>
        <taxon>Fungi</taxon>
        <taxon>Fungi incertae sedis</taxon>
        <taxon>Chytridiomycota</taxon>
        <taxon>Chytridiomycota incertae sedis</taxon>
        <taxon>Monoblepharidomycetes</taxon>
        <taxon>Monoblepharidales</taxon>
        <taxon>Gonapodyaceae</taxon>
        <taxon>Gonapodya</taxon>
    </lineage>
</organism>
<protein>
    <recommendedName>
        <fullName evidence="3">CCHC-type domain-containing protein</fullName>
    </recommendedName>
</protein>